<gene>
    <name evidence="1" type="ORF">NQ317_015731</name>
</gene>
<keyword evidence="2" id="KW-1185">Reference proteome</keyword>
<protein>
    <submittedName>
        <fullName evidence="1">Uncharacterized protein</fullName>
    </submittedName>
</protein>
<accession>A0ABQ9IUT4</accession>
<reference evidence="1" key="1">
    <citation type="journal article" date="2023" name="Insect Mol. Biol.">
        <title>Genome sequencing provides insights into the evolution of gene families encoding plant cell wall-degrading enzymes in longhorned beetles.</title>
        <authorList>
            <person name="Shin N.R."/>
            <person name="Okamura Y."/>
            <person name="Kirsch R."/>
            <person name="Pauchet Y."/>
        </authorList>
    </citation>
    <scope>NUCLEOTIDE SEQUENCE</scope>
    <source>
        <strain evidence="1">MMC_N1</strain>
    </source>
</reference>
<evidence type="ECO:0000313" key="1">
    <source>
        <dbReference type="EMBL" id="KAJ8965782.1"/>
    </source>
</evidence>
<proteinExistence type="predicted"/>
<sequence>MSFFAMISHRFGTYSQIMANLTIDLELFESDNVEDLTEEQMLEKDPVKVFKKLIKLQKELTTTMTKLRFL</sequence>
<comment type="caution">
    <text evidence="1">The sequence shown here is derived from an EMBL/GenBank/DDBJ whole genome shotgun (WGS) entry which is preliminary data.</text>
</comment>
<dbReference type="Proteomes" id="UP001162164">
    <property type="component" value="Unassembled WGS sequence"/>
</dbReference>
<evidence type="ECO:0000313" key="2">
    <source>
        <dbReference type="Proteomes" id="UP001162164"/>
    </source>
</evidence>
<dbReference type="EMBL" id="JAPWTJ010002535">
    <property type="protein sequence ID" value="KAJ8965782.1"/>
    <property type="molecule type" value="Genomic_DNA"/>
</dbReference>
<organism evidence="1 2">
    <name type="scientific">Molorchus minor</name>
    <dbReference type="NCBI Taxonomy" id="1323400"/>
    <lineage>
        <taxon>Eukaryota</taxon>
        <taxon>Metazoa</taxon>
        <taxon>Ecdysozoa</taxon>
        <taxon>Arthropoda</taxon>
        <taxon>Hexapoda</taxon>
        <taxon>Insecta</taxon>
        <taxon>Pterygota</taxon>
        <taxon>Neoptera</taxon>
        <taxon>Endopterygota</taxon>
        <taxon>Coleoptera</taxon>
        <taxon>Polyphaga</taxon>
        <taxon>Cucujiformia</taxon>
        <taxon>Chrysomeloidea</taxon>
        <taxon>Cerambycidae</taxon>
        <taxon>Lamiinae</taxon>
        <taxon>Monochamini</taxon>
        <taxon>Molorchus</taxon>
    </lineage>
</organism>
<name>A0ABQ9IUT4_9CUCU</name>